<gene>
    <name evidence="1" type="ORF">DHETER_LOCUS15273</name>
</gene>
<protein>
    <submittedName>
        <fullName evidence="1">14433_t:CDS:1</fullName>
    </submittedName>
</protein>
<comment type="caution">
    <text evidence="1">The sequence shown here is derived from an EMBL/GenBank/DDBJ whole genome shotgun (WGS) entry which is preliminary data.</text>
</comment>
<name>A0ACA9QPG8_9GLOM</name>
<accession>A0ACA9QPG8</accession>
<evidence type="ECO:0000313" key="2">
    <source>
        <dbReference type="Proteomes" id="UP000789702"/>
    </source>
</evidence>
<dbReference type="Proteomes" id="UP000789702">
    <property type="component" value="Unassembled WGS sequence"/>
</dbReference>
<reference evidence="1" key="1">
    <citation type="submission" date="2021-06" db="EMBL/GenBank/DDBJ databases">
        <authorList>
            <person name="Kallberg Y."/>
            <person name="Tangrot J."/>
            <person name="Rosling A."/>
        </authorList>
    </citation>
    <scope>NUCLEOTIDE SEQUENCE</scope>
    <source>
        <strain evidence="1">IL203A</strain>
    </source>
</reference>
<dbReference type="EMBL" id="CAJVPU010051403">
    <property type="protein sequence ID" value="CAG8761223.1"/>
    <property type="molecule type" value="Genomic_DNA"/>
</dbReference>
<feature type="non-terminal residue" evidence="1">
    <location>
        <position position="1"/>
    </location>
</feature>
<proteinExistence type="predicted"/>
<sequence length="65" mass="7342">ININKAFALIKFVALLLVSIIGLISLREVGHREHWNNIFNNTLSDETYQRSTLEEIGGYGNAILK</sequence>
<evidence type="ECO:0000313" key="1">
    <source>
        <dbReference type="EMBL" id="CAG8761223.1"/>
    </source>
</evidence>
<feature type="non-terminal residue" evidence="1">
    <location>
        <position position="65"/>
    </location>
</feature>
<keyword evidence="2" id="KW-1185">Reference proteome</keyword>
<organism evidence="1 2">
    <name type="scientific">Dentiscutata heterogama</name>
    <dbReference type="NCBI Taxonomy" id="1316150"/>
    <lineage>
        <taxon>Eukaryota</taxon>
        <taxon>Fungi</taxon>
        <taxon>Fungi incertae sedis</taxon>
        <taxon>Mucoromycota</taxon>
        <taxon>Glomeromycotina</taxon>
        <taxon>Glomeromycetes</taxon>
        <taxon>Diversisporales</taxon>
        <taxon>Gigasporaceae</taxon>
        <taxon>Dentiscutata</taxon>
    </lineage>
</organism>